<keyword evidence="1" id="KW-0732">Signal</keyword>
<sequence>MPAFSVASFALLLHLVLLTWKDEDALPDRNSSRWTISSAEEIWCATCCMPATSSSAQRHLLVENGKLHGKSGLLLLQATVRPGGPPARAPVRSRA</sequence>
<dbReference type="EMBL" id="JANPWB010000010">
    <property type="protein sequence ID" value="KAJ1137929.1"/>
    <property type="molecule type" value="Genomic_DNA"/>
</dbReference>
<dbReference type="AlphaFoldDB" id="A0AAV7QFS5"/>
<gene>
    <name evidence="2" type="ORF">NDU88_004323</name>
</gene>
<evidence type="ECO:0000313" key="2">
    <source>
        <dbReference type="EMBL" id="KAJ1137929.1"/>
    </source>
</evidence>
<feature type="chain" id="PRO_5043955971" evidence="1">
    <location>
        <begin position="26"/>
        <end position="95"/>
    </location>
</feature>
<feature type="signal peptide" evidence="1">
    <location>
        <begin position="1"/>
        <end position="25"/>
    </location>
</feature>
<evidence type="ECO:0000313" key="3">
    <source>
        <dbReference type="Proteomes" id="UP001066276"/>
    </source>
</evidence>
<dbReference type="Proteomes" id="UP001066276">
    <property type="component" value="Chromosome 6"/>
</dbReference>
<comment type="caution">
    <text evidence="2">The sequence shown here is derived from an EMBL/GenBank/DDBJ whole genome shotgun (WGS) entry which is preliminary data.</text>
</comment>
<keyword evidence="3" id="KW-1185">Reference proteome</keyword>
<evidence type="ECO:0000256" key="1">
    <source>
        <dbReference type="SAM" id="SignalP"/>
    </source>
</evidence>
<organism evidence="2 3">
    <name type="scientific">Pleurodeles waltl</name>
    <name type="common">Iberian ribbed newt</name>
    <dbReference type="NCBI Taxonomy" id="8319"/>
    <lineage>
        <taxon>Eukaryota</taxon>
        <taxon>Metazoa</taxon>
        <taxon>Chordata</taxon>
        <taxon>Craniata</taxon>
        <taxon>Vertebrata</taxon>
        <taxon>Euteleostomi</taxon>
        <taxon>Amphibia</taxon>
        <taxon>Batrachia</taxon>
        <taxon>Caudata</taxon>
        <taxon>Salamandroidea</taxon>
        <taxon>Salamandridae</taxon>
        <taxon>Pleurodelinae</taxon>
        <taxon>Pleurodeles</taxon>
    </lineage>
</organism>
<name>A0AAV7QFS5_PLEWA</name>
<reference evidence="2" key="1">
    <citation type="journal article" date="2022" name="bioRxiv">
        <title>Sequencing and chromosome-scale assembly of the giantPleurodeles waltlgenome.</title>
        <authorList>
            <person name="Brown T."/>
            <person name="Elewa A."/>
            <person name="Iarovenko S."/>
            <person name="Subramanian E."/>
            <person name="Araus A.J."/>
            <person name="Petzold A."/>
            <person name="Susuki M."/>
            <person name="Suzuki K.-i.T."/>
            <person name="Hayashi T."/>
            <person name="Toyoda A."/>
            <person name="Oliveira C."/>
            <person name="Osipova E."/>
            <person name="Leigh N.D."/>
            <person name="Simon A."/>
            <person name="Yun M.H."/>
        </authorList>
    </citation>
    <scope>NUCLEOTIDE SEQUENCE</scope>
    <source>
        <strain evidence="2">20211129_DDA</strain>
        <tissue evidence="2">Liver</tissue>
    </source>
</reference>
<proteinExistence type="predicted"/>
<accession>A0AAV7QFS5</accession>
<protein>
    <submittedName>
        <fullName evidence="2">Uncharacterized protein</fullName>
    </submittedName>
</protein>